<organism evidence="2 3">
    <name type="scientific">Amniculicola lignicola CBS 123094</name>
    <dbReference type="NCBI Taxonomy" id="1392246"/>
    <lineage>
        <taxon>Eukaryota</taxon>
        <taxon>Fungi</taxon>
        <taxon>Dikarya</taxon>
        <taxon>Ascomycota</taxon>
        <taxon>Pezizomycotina</taxon>
        <taxon>Dothideomycetes</taxon>
        <taxon>Pleosporomycetidae</taxon>
        <taxon>Pleosporales</taxon>
        <taxon>Amniculicolaceae</taxon>
        <taxon>Amniculicola</taxon>
    </lineage>
</organism>
<reference evidence="2" key="1">
    <citation type="journal article" date="2020" name="Stud. Mycol.">
        <title>101 Dothideomycetes genomes: a test case for predicting lifestyles and emergence of pathogens.</title>
        <authorList>
            <person name="Haridas S."/>
            <person name="Albert R."/>
            <person name="Binder M."/>
            <person name="Bloem J."/>
            <person name="Labutti K."/>
            <person name="Salamov A."/>
            <person name="Andreopoulos B."/>
            <person name="Baker S."/>
            <person name="Barry K."/>
            <person name="Bills G."/>
            <person name="Bluhm B."/>
            <person name="Cannon C."/>
            <person name="Castanera R."/>
            <person name="Culley D."/>
            <person name="Daum C."/>
            <person name="Ezra D."/>
            <person name="Gonzalez J."/>
            <person name="Henrissat B."/>
            <person name="Kuo A."/>
            <person name="Liang C."/>
            <person name="Lipzen A."/>
            <person name="Lutzoni F."/>
            <person name="Magnuson J."/>
            <person name="Mondo S."/>
            <person name="Nolan M."/>
            <person name="Ohm R."/>
            <person name="Pangilinan J."/>
            <person name="Park H.-J."/>
            <person name="Ramirez L."/>
            <person name="Alfaro M."/>
            <person name="Sun H."/>
            <person name="Tritt A."/>
            <person name="Yoshinaga Y."/>
            <person name="Zwiers L.-H."/>
            <person name="Turgeon B."/>
            <person name="Goodwin S."/>
            <person name="Spatafora J."/>
            <person name="Crous P."/>
            <person name="Grigoriev I."/>
        </authorList>
    </citation>
    <scope>NUCLEOTIDE SEQUENCE</scope>
    <source>
        <strain evidence="2">CBS 123094</strain>
    </source>
</reference>
<name>A0A6A5WMI4_9PLEO</name>
<keyword evidence="3" id="KW-1185">Reference proteome</keyword>
<feature type="compositionally biased region" description="Polar residues" evidence="1">
    <location>
        <begin position="256"/>
        <end position="265"/>
    </location>
</feature>
<feature type="compositionally biased region" description="Basic and acidic residues" evidence="1">
    <location>
        <begin position="1"/>
        <end position="10"/>
    </location>
</feature>
<feature type="compositionally biased region" description="Low complexity" evidence="1">
    <location>
        <begin position="16"/>
        <end position="26"/>
    </location>
</feature>
<dbReference type="AlphaFoldDB" id="A0A6A5WMI4"/>
<feature type="compositionally biased region" description="Pro residues" evidence="1">
    <location>
        <begin position="240"/>
        <end position="251"/>
    </location>
</feature>
<dbReference type="EMBL" id="ML977583">
    <property type="protein sequence ID" value="KAF2001381.1"/>
    <property type="molecule type" value="Genomic_DNA"/>
</dbReference>
<evidence type="ECO:0000313" key="3">
    <source>
        <dbReference type="Proteomes" id="UP000799779"/>
    </source>
</evidence>
<feature type="region of interest" description="Disordered" evidence="1">
    <location>
        <begin position="465"/>
        <end position="529"/>
    </location>
</feature>
<feature type="compositionally biased region" description="Basic and acidic residues" evidence="1">
    <location>
        <begin position="512"/>
        <end position="529"/>
    </location>
</feature>
<evidence type="ECO:0000256" key="1">
    <source>
        <dbReference type="SAM" id="MobiDB-lite"/>
    </source>
</evidence>
<evidence type="ECO:0000313" key="2">
    <source>
        <dbReference type="EMBL" id="KAF2001381.1"/>
    </source>
</evidence>
<feature type="region of interest" description="Disordered" evidence="1">
    <location>
        <begin position="208"/>
        <end position="277"/>
    </location>
</feature>
<feature type="compositionally biased region" description="Basic and acidic residues" evidence="1">
    <location>
        <begin position="322"/>
        <end position="354"/>
    </location>
</feature>
<feature type="region of interest" description="Disordered" evidence="1">
    <location>
        <begin position="322"/>
        <end position="419"/>
    </location>
</feature>
<accession>A0A6A5WMI4</accession>
<feature type="compositionally biased region" description="Polar residues" evidence="1">
    <location>
        <begin position="497"/>
        <end position="510"/>
    </location>
</feature>
<protein>
    <submittedName>
        <fullName evidence="2">Uncharacterized protein</fullName>
    </submittedName>
</protein>
<dbReference type="Proteomes" id="UP000799779">
    <property type="component" value="Unassembled WGS sequence"/>
</dbReference>
<sequence>MDHEQVEKGHSGGFPSGSHGSNHPSNVASEATSSQPINDNIEEYMDNASAAVPRISYNDPDALTAITGRTRRTAPRQPNLTYVDGCEFAVERMSAPPQAYTMNMFPNGAHCKRCFGLKHGICARVCRCCGGANSHLGVTCPSVYGTVNQYNKKLGMFPDKIPEYLQVRPSALEQARLVEAGYLAHVCATDHGPLAGTQAAIDLQNAYPRPPPTAPVQRKFATPRTHHNKPKDSPFTFTPAFPPPAPSPFLAPDPVSRSTTEQSRTGQKHGADNDELVREVKRLRNALEESESARRDGEMARREDEIEFRRLLDEEREYTRKIHENAQHSGAKADRERARSTALEKRFHDERLIREQMTPIRRAPTAAYQPPTTGSRPPASASHPHATGSRPLPTGSRPFSTRPYQQWGAHRSPRYPSHAAQAVDSVDAAALADLDAQEREMMDPMDAAALADLDAQESEMRKRDFQMFDYPPRQSYGHSYGTLYESRSAPGNVGGLTDSTYAPRNSNTQLQGERREGRRWAGRGRQQEH</sequence>
<proteinExistence type="predicted"/>
<feature type="region of interest" description="Disordered" evidence="1">
    <location>
        <begin position="1"/>
        <end position="33"/>
    </location>
</feature>
<gene>
    <name evidence="2" type="ORF">P154DRAFT_533913</name>
</gene>